<name>A0A4E0RSZ3_FASHE</name>
<proteinExistence type="predicted"/>
<evidence type="ECO:0000313" key="1">
    <source>
        <dbReference type="EMBL" id="THD24288.1"/>
    </source>
</evidence>
<keyword evidence="2" id="KW-1185">Reference proteome</keyword>
<accession>A0A4E0RSZ3</accession>
<dbReference type="Proteomes" id="UP000230066">
    <property type="component" value="Unassembled WGS sequence"/>
</dbReference>
<sequence length="135" mass="15104">MNQPNGIPSNFPLKSQLECIVNRISFDSVQARDVTTIQFPHLSHLKPMRGYCLLSRSCGASGKRRPQDHIQCTHNPGAYLVTLVCFFIRSQGHVHRANEWCDTSPSIDPPAPHPNCATYIDDQTTATLHVHVWAS</sequence>
<evidence type="ECO:0000313" key="2">
    <source>
        <dbReference type="Proteomes" id="UP000230066"/>
    </source>
</evidence>
<protein>
    <submittedName>
        <fullName evidence="1">Uncharacterized protein</fullName>
    </submittedName>
</protein>
<reference evidence="1" key="1">
    <citation type="submission" date="2019-03" db="EMBL/GenBank/DDBJ databases">
        <title>Improved annotation for the trematode Fasciola hepatica.</title>
        <authorList>
            <person name="Choi Y.-J."/>
            <person name="Martin J."/>
            <person name="Mitreva M."/>
        </authorList>
    </citation>
    <scope>NUCLEOTIDE SEQUENCE [LARGE SCALE GENOMIC DNA]</scope>
</reference>
<dbReference type="EMBL" id="JXXN02001681">
    <property type="protein sequence ID" value="THD24288.1"/>
    <property type="molecule type" value="Genomic_DNA"/>
</dbReference>
<gene>
    <name evidence="1" type="ORF">D915_005053</name>
</gene>
<dbReference type="AlphaFoldDB" id="A0A4E0RSZ3"/>
<organism evidence="1 2">
    <name type="scientific">Fasciola hepatica</name>
    <name type="common">Liver fluke</name>
    <dbReference type="NCBI Taxonomy" id="6192"/>
    <lineage>
        <taxon>Eukaryota</taxon>
        <taxon>Metazoa</taxon>
        <taxon>Spiralia</taxon>
        <taxon>Lophotrochozoa</taxon>
        <taxon>Platyhelminthes</taxon>
        <taxon>Trematoda</taxon>
        <taxon>Digenea</taxon>
        <taxon>Plagiorchiida</taxon>
        <taxon>Echinostomata</taxon>
        <taxon>Echinostomatoidea</taxon>
        <taxon>Fasciolidae</taxon>
        <taxon>Fasciola</taxon>
    </lineage>
</organism>
<comment type="caution">
    <text evidence="1">The sequence shown here is derived from an EMBL/GenBank/DDBJ whole genome shotgun (WGS) entry which is preliminary data.</text>
</comment>